<gene>
    <name evidence="1" type="ORF">ACFPJ5_09950</name>
</gene>
<organism evidence="1 2">
    <name type="scientific">Salinirubrum litoreum</name>
    <dbReference type="NCBI Taxonomy" id="1126234"/>
    <lineage>
        <taxon>Archaea</taxon>
        <taxon>Methanobacteriati</taxon>
        <taxon>Methanobacteriota</taxon>
        <taxon>Stenosarchaea group</taxon>
        <taxon>Halobacteria</taxon>
        <taxon>Halobacteriales</taxon>
        <taxon>Haloferacaceae</taxon>
        <taxon>Salinirubrum</taxon>
    </lineage>
</organism>
<dbReference type="EMBL" id="JBHSKX010000002">
    <property type="protein sequence ID" value="MFC5367264.1"/>
    <property type="molecule type" value="Genomic_DNA"/>
</dbReference>
<evidence type="ECO:0000313" key="1">
    <source>
        <dbReference type="EMBL" id="MFC5367264.1"/>
    </source>
</evidence>
<proteinExistence type="predicted"/>
<evidence type="ECO:0000313" key="2">
    <source>
        <dbReference type="Proteomes" id="UP001596201"/>
    </source>
</evidence>
<protein>
    <recommendedName>
        <fullName evidence="3">Rubrerythrin-like domain-containing protein</fullName>
    </recommendedName>
</protein>
<name>A0ABD5RBA0_9EURY</name>
<sequence length="79" mass="8346">MRRSLREWLADRFGSETPANHSTAVAGAGAETNESARLYTCPGCEKTLVARRLDSCPACGGAVERTQTGQDLGHVPAAD</sequence>
<dbReference type="RefSeq" id="WP_227229526.1">
    <property type="nucleotide sequence ID" value="NZ_JAJCVJ010000002.1"/>
</dbReference>
<dbReference type="Proteomes" id="UP001596201">
    <property type="component" value="Unassembled WGS sequence"/>
</dbReference>
<dbReference type="AlphaFoldDB" id="A0ABD5RBA0"/>
<evidence type="ECO:0008006" key="3">
    <source>
        <dbReference type="Google" id="ProtNLM"/>
    </source>
</evidence>
<keyword evidence="2" id="KW-1185">Reference proteome</keyword>
<comment type="caution">
    <text evidence="1">The sequence shown here is derived from an EMBL/GenBank/DDBJ whole genome shotgun (WGS) entry which is preliminary data.</text>
</comment>
<reference evidence="1 2" key="1">
    <citation type="journal article" date="2019" name="Int. J. Syst. Evol. Microbiol.">
        <title>The Global Catalogue of Microorganisms (GCM) 10K type strain sequencing project: providing services to taxonomists for standard genome sequencing and annotation.</title>
        <authorList>
            <consortium name="The Broad Institute Genomics Platform"/>
            <consortium name="The Broad Institute Genome Sequencing Center for Infectious Disease"/>
            <person name="Wu L."/>
            <person name="Ma J."/>
        </authorList>
    </citation>
    <scope>NUCLEOTIDE SEQUENCE [LARGE SCALE GENOMIC DNA]</scope>
    <source>
        <strain evidence="1 2">CGMCC 1.12237</strain>
    </source>
</reference>
<accession>A0ABD5RBA0</accession>